<evidence type="ECO:0000313" key="2">
    <source>
        <dbReference type="EMBL" id="KKL59186.1"/>
    </source>
</evidence>
<keyword evidence="1" id="KW-0472">Membrane</keyword>
<evidence type="ECO:0000256" key="1">
    <source>
        <dbReference type="SAM" id="Phobius"/>
    </source>
</evidence>
<organism evidence="2">
    <name type="scientific">marine sediment metagenome</name>
    <dbReference type="NCBI Taxonomy" id="412755"/>
    <lineage>
        <taxon>unclassified sequences</taxon>
        <taxon>metagenomes</taxon>
        <taxon>ecological metagenomes</taxon>
    </lineage>
</organism>
<accession>A0A0F9DZD3</accession>
<gene>
    <name evidence="2" type="ORF">LCGC14_2217880</name>
</gene>
<sequence>MSPVYIRRGRNWYTAMGTLFIIMATIVLVRQVILWSPDFVIQFLLNSEITNEKISMGMIAFGVFLIAMGFRKGYDQPR</sequence>
<proteinExistence type="predicted"/>
<comment type="caution">
    <text evidence="2">The sequence shown here is derived from an EMBL/GenBank/DDBJ whole genome shotgun (WGS) entry which is preliminary data.</text>
</comment>
<name>A0A0F9DZD3_9ZZZZ</name>
<feature type="transmembrane region" description="Helical" evidence="1">
    <location>
        <begin position="54"/>
        <end position="70"/>
    </location>
</feature>
<reference evidence="2" key="1">
    <citation type="journal article" date="2015" name="Nature">
        <title>Complex archaea that bridge the gap between prokaryotes and eukaryotes.</title>
        <authorList>
            <person name="Spang A."/>
            <person name="Saw J.H."/>
            <person name="Jorgensen S.L."/>
            <person name="Zaremba-Niedzwiedzka K."/>
            <person name="Martijn J."/>
            <person name="Lind A.E."/>
            <person name="van Eijk R."/>
            <person name="Schleper C."/>
            <person name="Guy L."/>
            <person name="Ettema T.J."/>
        </authorList>
    </citation>
    <scope>NUCLEOTIDE SEQUENCE</scope>
</reference>
<keyword evidence="1" id="KW-0812">Transmembrane</keyword>
<feature type="transmembrane region" description="Helical" evidence="1">
    <location>
        <begin position="12"/>
        <end position="34"/>
    </location>
</feature>
<dbReference type="AlphaFoldDB" id="A0A0F9DZD3"/>
<keyword evidence="1" id="KW-1133">Transmembrane helix</keyword>
<protein>
    <submittedName>
        <fullName evidence="2">Uncharacterized protein</fullName>
    </submittedName>
</protein>
<dbReference type="EMBL" id="LAZR01029577">
    <property type="protein sequence ID" value="KKL59186.1"/>
    <property type="molecule type" value="Genomic_DNA"/>
</dbReference>